<evidence type="ECO:0000313" key="3">
    <source>
        <dbReference type="Proteomes" id="UP000007431"/>
    </source>
</evidence>
<keyword evidence="3" id="KW-1185">Reference proteome</keyword>
<dbReference type="AlphaFoldDB" id="D8PUG9"/>
<dbReference type="OrthoDB" id="3021720at2759"/>
<proteinExistence type="predicted"/>
<dbReference type="VEuPathDB" id="FungiDB:SCHCODRAFT_02608582"/>
<organism evidence="3">
    <name type="scientific">Schizophyllum commune (strain H4-8 / FGSC 9210)</name>
    <name type="common">Split gill fungus</name>
    <dbReference type="NCBI Taxonomy" id="578458"/>
    <lineage>
        <taxon>Eukaryota</taxon>
        <taxon>Fungi</taxon>
        <taxon>Dikarya</taxon>
        <taxon>Basidiomycota</taxon>
        <taxon>Agaricomycotina</taxon>
        <taxon>Agaricomycetes</taxon>
        <taxon>Agaricomycetidae</taxon>
        <taxon>Agaricales</taxon>
        <taxon>Schizophyllaceae</taxon>
        <taxon>Schizophyllum</taxon>
    </lineage>
</organism>
<feature type="region of interest" description="Disordered" evidence="1">
    <location>
        <begin position="214"/>
        <end position="340"/>
    </location>
</feature>
<sequence length="396" mass="43569">MHTWVKDPLLTIDEAFVIRGGTLIMGDPAAVWLIHQPTQRRPRTHQRSALWDIEVRTLQPKDASSHLAILGHPIITPSPAVIMYSPTSSIGSLKRTSTRYRPATPKQDIERILDSGYASDSVVAKARRYDGVYVDSTGELHDPSFREFPSLTHLYDLEHNRAHHMLRNPGRVRIASEEEDEMFLSNERPCGCKHPYPCSRPCDCPRSVCPYAARRSPAPSAAPQPPITFAAPVTKTERKSSISSVFSRKSERSSHSSSSHSHPTSEPIADATVAEESEGGDTTLVTDKDTASDSEHSSDHTLCSDDASSPGSSKLRRFRSGSASAVLTKAAQDKARPSMSDHMREQWVAASLPVRLGLFRAERKIQKRLASLSQRTAGGRPTDAFIAGRRSLDAAF</sequence>
<protein>
    <submittedName>
        <fullName evidence="2">Uncharacterized protein</fullName>
    </submittedName>
</protein>
<dbReference type="OMA" id="DYRHFPV"/>
<accession>D8PUG9</accession>
<dbReference type="EMBL" id="GL377303">
    <property type="protein sequence ID" value="EFI99900.1"/>
    <property type="molecule type" value="Genomic_DNA"/>
</dbReference>
<reference evidence="2 3" key="1">
    <citation type="journal article" date="2010" name="Nat. Biotechnol.">
        <title>Genome sequence of the model mushroom Schizophyllum commune.</title>
        <authorList>
            <person name="Ohm R.A."/>
            <person name="de Jong J.F."/>
            <person name="Lugones L.G."/>
            <person name="Aerts A."/>
            <person name="Kothe E."/>
            <person name="Stajich J.E."/>
            <person name="de Vries R.P."/>
            <person name="Record E."/>
            <person name="Levasseur A."/>
            <person name="Baker S.E."/>
            <person name="Bartholomew K.A."/>
            <person name="Coutinho P.M."/>
            <person name="Erdmann S."/>
            <person name="Fowler T.J."/>
            <person name="Gathman A.C."/>
            <person name="Lombard V."/>
            <person name="Henrissat B."/>
            <person name="Knabe N."/>
            <person name="Kuees U."/>
            <person name="Lilly W.W."/>
            <person name="Lindquist E."/>
            <person name="Lucas S."/>
            <person name="Magnuson J.K."/>
            <person name="Piumi F."/>
            <person name="Raudaskoski M."/>
            <person name="Salamov A."/>
            <person name="Schmutz J."/>
            <person name="Schwarze F.W.M.R."/>
            <person name="vanKuyk P.A."/>
            <person name="Horton J.S."/>
            <person name="Grigoriev I.V."/>
            <person name="Woesten H.A.B."/>
        </authorList>
    </citation>
    <scope>NUCLEOTIDE SEQUENCE [LARGE SCALE GENOMIC DNA]</scope>
    <source>
        <strain evidence="3">H4-8 / FGSC 9210</strain>
    </source>
</reference>
<feature type="compositionally biased region" description="Basic and acidic residues" evidence="1">
    <location>
        <begin position="286"/>
        <end position="303"/>
    </location>
</feature>
<dbReference type="InParanoid" id="D8PUG9"/>
<name>D8PUG9_SCHCM</name>
<dbReference type="KEGG" id="scm:SCHCO_02608582"/>
<feature type="compositionally biased region" description="Basic and acidic residues" evidence="1">
    <location>
        <begin position="331"/>
        <end position="340"/>
    </location>
</feature>
<gene>
    <name evidence="2" type="ORF">SCHCODRAFT_232088</name>
</gene>
<evidence type="ECO:0000313" key="2">
    <source>
        <dbReference type="EMBL" id="EFI99900.1"/>
    </source>
</evidence>
<dbReference type="Proteomes" id="UP000007431">
    <property type="component" value="Unassembled WGS sequence"/>
</dbReference>
<dbReference type="GeneID" id="9587195"/>
<feature type="compositionally biased region" description="Low complexity" evidence="1">
    <location>
        <begin position="255"/>
        <end position="266"/>
    </location>
</feature>
<evidence type="ECO:0000256" key="1">
    <source>
        <dbReference type="SAM" id="MobiDB-lite"/>
    </source>
</evidence>
<dbReference type="HOGENOM" id="CLU_696678_0_0_1"/>